<sequence>MTTRLHTIAVQDATGQTAELFGALRGAIGKVPNAYATIGSNAPAVLAQALQTNAALKKGNLSARELEAINLSVSEHSGCDYCLAAHTLTGKMAGYTGDQMRQLRRGSYPEDAKIDALTHFAVELVSTRGTVPAASLEAVRAAGYSDGQIVEAIQAISAILFTNMINRVNDTTLDFPAVA</sequence>
<proteinExistence type="predicted"/>
<dbReference type="InterPro" id="IPR029032">
    <property type="entry name" value="AhpD-like"/>
</dbReference>
<gene>
    <name evidence="2" type="ORF">DDF84_007395</name>
</gene>
<dbReference type="GO" id="GO:0051920">
    <property type="term" value="F:peroxiredoxin activity"/>
    <property type="evidence" value="ECO:0007669"/>
    <property type="project" value="InterPro"/>
</dbReference>
<dbReference type="OrthoDB" id="3667834at2"/>
<evidence type="ECO:0000259" key="1">
    <source>
        <dbReference type="Pfam" id="PF02627"/>
    </source>
</evidence>
<dbReference type="PANTHER" id="PTHR35446">
    <property type="entry name" value="SI:CH211-175M2.5"/>
    <property type="match status" value="1"/>
</dbReference>
<dbReference type="NCBIfam" id="TIGR00778">
    <property type="entry name" value="ahpD_dom"/>
    <property type="match status" value="1"/>
</dbReference>
<dbReference type="PANTHER" id="PTHR35446:SF3">
    <property type="entry name" value="CMD DOMAIN-CONTAINING PROTEIN"/>
    <property type="match status" value="1"/>
</dbReference>
<evidence type="ECO:0000313" key="2">
    <source>
        <dbReference type="EMBL" id="QBP09598.1"/>
    </source>
</evidence>
<reference evidence="2 3" key="1">
    <citation type="submission" date="2019-03" db="EMBL/GenBank/DDBJ databases">
        <title>Comparative insights into the high quality Complete genome sequence of highly metal resistant Cupriavidus metallidurans strain BS1 isolated from a gold-copper mine.</title>
        <authorList>
            <person name="Mazhar H.S."/>
            <person name="Rensing C."/>
        </authorList>
    </citation>
    <scope>NUCLEOTIDE SEQUENCE [LARGE SCALE GENOMIC DNA]</scope>
    <source>
        <strain evidence="2 3">BS1</strain>
    </source>
</reference>
<accession>A0A482ILI7</accession>
<dbReference type="SUPFAM" id="SSF69118">
    <property type="entry name" value="AhpD-like"/>
    <property type="match status" value="1"/>
</dbReference>
<dbReference type="Proteomes" id="UP000253772">
    <property type="component" value="Chromosome c1"/>
</dbReference>
<feature type="domain" description="Carboxymuconolactone decarboxylase-like" evidence="1">
    <location>
        <begin position="47"/>
        <end position="106"/>
    </location>
</feature>
<dbReference type="Gene3D" id="1.20.1290.10">
    <property type="entry name" value="AhpD-like"/>
    <property type="match status" value="1"/>
</dbReference>
<dbReference type="InterPro" id="IPR003779">
    <property type="entry name" value="CMD-like"/>
</dbReference>
<dbReference type="AlphaFoldDB" id="A0A482ILI7"/>
<dbReference type="InterPro" id="IPR004675">
    <property type="entry name" value="AhpD_core"/>
</dbReference>
<organism evidence="2 3">
    <name type="scientific">Cupriavidus metallidurans</name>
    <dbReference type="NCBI Taxonomy" id="119219"/>
    <lineage>
        <taxon>Bacteria</taxon>
        <taxon>Pseudomonadati</taxon>
        <taxon>Pseudomonadota</taxon>
        <taxon>Betaproteobacteria</taxon>
        <taxon>Burkholderiales</taxon>
        <taxon>Burkholderiaceae</taxon>
        <taxon>Cupriavidus</taxon>
    </lineage>
</organism>
<protein>
    <submittedName>
        <fullName evidence="2">Carboxymuconolactone decarboxylase family protein</fullName>
    </submittedName>
</protein>
<dbReference type="Pfam" id="PF02627">
    <property type="entry name" value="CMD"/>
    <property type="match status" value="1"/>
</dbReference>
<dbReference type="RefSeq" id="WP_017513627.1">
    <property type="nucleotide sequence ID" value="NZ_CP037900.1"/>
</dbReference>
<name>A0A482ILI7_9BURK</name>
<evidence type="ECO:0000313" key="3">
    <source>
        <dbReference type="Proteomes" id="UP000253772"/>
    </source>
</evidence>
<dbReference type="EMBL" id="CP037900">
    <property type="protein sequence ID" value="QBP09598.1"/>
    <property type="molecule type" value="Genomic_DNA"/>
</dbReference>